<dbReference type="Pfam" id="PF08856">
    <property type="entry name" value="DUF1826"/>
    <property type="match status" value="1"/>
</dbReference>
<proteinExistence type="predicted"/>
<evidence type="ECO:0000313" key="1">
    <source>
        <dbReference type="EMBL" id="WNG44226.1"/>
    </source>
</evidence>
<reference evidence="1 2" key="1">
    <citation type="submission" date="2019-08" db="EMBL/GenBank/DDBJ databases">
        <title>Archangium and Cystobacter genomes.</title>
        <authorList>
            <person name="Chen I.-C.K."/>
            <person name="Wielgoss S."/>
        </authorList>
    </citation>
    <scope>NUCLEOTIDE SEQUENCE [LARGE SCALE GENOMIC DNA]</scope>
    <source>
        <strain evidence="1 2">Cbm 6</strain>
    </source>
</reference>
<name>A0ABY9WT85_9BACT</name>
<protein>
    <submittedName>
        <fullName evidence="1">DUF1826 domain-containing protein</fullName>
    </submittedName>
</protein>
<dbReference type="EMBL" id="CP043494">
    <property type="protein sequence ID" value="WNG44226.1"/>
    <property type="molecule type" value="Genomic_DNA"/>
</dbReference>
<accession>A0ABY9WT85</accession>
<gene>
    <name evidence="1" type="ORF">F0U60_08990</name>
</gene>
<dbReference type="Proteomes" id="UP001611383">
    <property type="component" value="Chromosome"/>
</dbReference>
<organism evidence="1 2">
    <name type="scientific">Archangium minus</name>
    <dbReference type="NCBI Taxonomy" id="83450"/>
    <lineage>
        <taxon>Bacteria</taxon>
        <taxon>Pseudomonadati</taxon>
        <taxon>Myxococcota</taxon>
        <taxon>Myxococcia</taxon>
        <taxon>Myxococcales</taxon>
        <taxon>Cystobacterineae</taxon>
        <taxon>Archangiaceae</taxon>
        <taxon>Archangium</taxon>
    </lineage>
</organism>
<sequence length="202" mass="22151">MSLPATRLSPPSVITVEQVADLTAIFEKHLNVCVWERPADAALAHWLEEVCATYRFLQVRETRVGDAELGGVLAPLPDSPGRERFRQELAGLVELYADLFDAERVGLRLGTLDAPMCPRFHVDRVGVRLVCTYKGAGTEYLDEADVQHSPLDARPGAVPRRMAPFAVGLLKGEAWPGNQGQGAVHRSPPGSELRMFLSLDLL</sequence>
<dbReference type="InterPro" id="IPR014955">
    <property type="entry name" value="DUF1826"/>
</dbReference>
<keyword evidence="2" id="KW-1185">Reference proteome</keyword>
<evidence type="ECO:0000313" key="2">
    <source>
        <dbReference type="Proteomes" id="UP001611383"/>
    </source>
</evidence>
<dbReference type="RefSeq" id="WP_395816622.1">
    <property type="nucleotide sequence ID" value="NZ_CP043494.1"/>
</dbReference>